<protein>
    <submittedName>
        <fullName evidence="3">Uncharacterized protein</fullName>
    </submittedName>
</protein>
<dbReference type="RefSeq" id="XP_007406686.1">
    <property type="nucleotide sequence ID" value="XM_007406624.1"/>
</dbReference>
<keyword evidence="4" id="KW-1185">Reference proteome</keyword>
<dbReference type="InParanoid" id="F4RBC3"/>
<dbReference type="Proteomes" id="UP000001072">
    <property type="component" value="Unassembled WGS sequence"/>
</dbReference>
<dbReference type="GeneID" id="18921959"/>
<organism evidence="4">
    <name type="scientific">Melampsora larici-populina (strain 98AG31 / pathotype 3-4-7)</name>
    <name type="common">Poplar leaf rust fungus</name>
    <dbReference type="NCBI Taxonomy" id="747676"/>
    <lineage>
        <taxon>Eukaryota</taxon>
        <taxon>Fungi</taxon>
        <taxon>Dikarya</taxon>
        <taxon>Basidiomycota</taxon>
        <taxon>Pucciniomycotina</taxon>
        <taxon>Pucciniomycetes</taxon>
        <taxon>Pucciniales</taxon>
        <taxon>Melampsoraceae</taxon>
        <taxon>Melampsora</taxon>
    </lineage>
</organism>
<dbReference type="VEuPathDB" id="FungiDB:MELLADRAFT_103398"/>
<evidence type="ECO:0000313" key="3">
    <source>
        <dbReference type="EMBL" id="EGG10385.1"/>
    </source>
</evidence>
<keyword evidence="2" id="KW-0812">Transmembrane</keyword>
<reference evidence="4" key="1">
    <citation type="journal article" date="2011" name="Proc. Natl. Acad. Sci. U.S.A.">
        <title>Obligate biotrophy features unraveled by the genomic analysis of rust fungi.</title>
        <authorList>
            <person name="Duplessis S."/>
            <person name="Cuomo C.A."/>
            <person name="Lin Y.-C."/>
            <person name="Aerts A."/>
            <person name="Tisserant E."/>
            <person name="Veneault-Fourrey C."/>
            <person name="Joly D.L."/>
            <person name="Hacquard S."/>
            <person name="Amselem J."/>
            <person name="Cantarel B.L."/>
            <person name="Chiu R."/>
            <person name="Coutinho P.M."/>
            <person name="Feau N."/>
            <person name="Field M."/>
            <person name="Frey P."/>
            <person name="Gelhaye E."/>
            <person name="Goldberg J."/>
            <person name="Grabherr M.G."/>
            <person name="Kodira C.D."/>
            <person name="Kohler A."/>
            <person name="Kuees U."/>
            <person name="Lindquist E.A."/>
            <person name="Lucas S.M."/>
            <person name="Mago R."/>
            <person name="Mauceli E."/>
            <person name="Morin E."/>
            <person name="Murat C."/>
            <person name="Pangilinan J.L."/>
            <person name="Park R."/>
            <person name="Pearson M."/>
            <person name="Quesneville H."/>
            <person name="Rouhier N."/>
            <person name="Sakthikumar S."/>
            <person name="Salamov A.A."/>
            <person name="Schmutz J."/>
            <person name="Selles B."/>
            <person name="Shapiro H."/>
            <person name="Tanguay P."/>
            <person name="Tuskan G.A."/>
            <person name="Henrissat B."/>
            <person name="Van de Peer Y."/>
            <person name="Rouze P."/>
            <person name="Ellis J.G."/>
            <person name="Dodds P.N."/>
            <person name="Schein J.E."/>
            <person name="Zhong S."/>
            <person name="Hamelin R.C."/>
            <person name="Grigoriev I.V."/>
            <person name="Szabo L.J."/>
            <person name="Martin F."/>
        </authorList>
    </citation>
    <scope>NUCLEOTIDE SEQUENCE [LARGE SCALE GENOMIC DNA]</scope>
    <source>
        <strain evidence="4">98AG31 / pathotype 3-4-7</strain>
    </source>
</reference>
<proteinExistence type="predicted"/>
<evidence type="ECO:0000256" key="2">
    <source>
        <dbReference type="SAM" id="Phobius"/>
    </source>
</evidence>
<gene>
    <name evidence="3" type="ORF">MELLADRAFT_103398</name>
</gene>
<feature type="transmembrane region" description="Helical" evidence="2">
    <location>
        <begin position="33"/>
        <end position="56"/>
    </location>
</feature>
<name>F4RBC3_MELLP</name>
<evidence type="ECO:0000256" key="1">
    <source>
        <dbReference type="SAM" id="MobiDB-lite"/>
    </source>
</evidence>
<dbReference type="EMBL" id="GL883095">
    <property type="protein sequence ID" value="EGG10385.1"/>
    <property type="molecule type" value="Genomic_DNA"/>
</dbReference>
<keyword evidence="2" id="KW-0472">Membrane</keyword>
<feature type="compositionally biased region" description="Basic and acidic residues" evidence="1">
    <location>
        <begin position="96"/>
        <end position="105"/>
    </location>
</feature>
<dbReference type="KEGG" id="mlr:MELLADRAFT_103398"/>
<sequence>MITSIPASRIVTQDIWLPTQICDPVSSAHERGIQILIVTLPISLLIVGVILPLLYLHLRSNKTQTSYCQLCSSVGDRGANFSTSNPTSSFEFDEDRENKATDSTSLKEDIMINAME</sequence>
<keyword evidence="2" id="KW-1133">Transmembrane helix</keyword>
<dbReference type="OrthoDB" id="10375955at2759"/>
<feature type="compositionally biased region" description="Polar residues" evidence="1">
    <location>
        <begin position="80"/>
        <end position="90"/>
    </location>
</feature>
<dbReference type="HOGENOM" id="CLU_2097375_0_0_1"/>
<accession>F4RBC3</accession>
<dbReference type="AlphaFoldDB" id="F4RBC3"/>
<feature type="region of interest" description="Disordered" evidence="1">
    <location>
        <begin position="76"/>
        <end position="105"/>
    </location>
</feature>
<evidence type="ECO:0000313" key="4">
    <source>
        <dbReference type="Proteomes" id="UP000001072"/>
    </source>
</evidence>